<evidence type="ECO:0000313" key="2">
    <source>
        <dbReference type="EMBL" id="AXY58374.1"/>
    </source>
</evidence>
<dbReference type="PANTHER" id="PTHR39456:SF1">
    <property type="entry name" value="METAL-DEPENDENT HYDROLASE"/>
    <property type="match status" value="1"/>
</dbReference>
<protein>
    <submittedName>
        <fullName evidence="2">Metal-dependent hydrolase</fullName>
    </submittedName>
</protein>
<name>A0A3B7M2I1_9GAMM</name>
<dbReference type="KEGG" id="achi:CDG60_05555"/>
<feature type="transmembrane region" description="Helical" evidence="1">
    <location>
        <begin position="210"/>
        <end position="234"/>
    </location>
</feature>
<sequence>MLLAKPIKSLISRVVHAGVSVDLEKQTPVVPIRHFKFNFTPRELDVKFFMQKEWATAYFAALSIFLTYGEDLVIETARHHRDQIQDPVLKQRLTSLIGQEAIHSKIHNEYNEIMIPNNIPVRLYRFLAEQVFNRTFLKFPQPLKLSMMAGIEHFTAVFAEYAMTHEEIFNHSLDDKTRALWLWHMMEESEHKDIAYDTYQVLSANYPLRVAGFFIALVTLGLGVGAGALFLPFLRRPFNVVSPDFWIEAKGSWDLLFGLKNGVFGSSLGHIFDYLRPDFHPNDHDTTEYLEYYKEKLLNPENGLLAEYFIKEFTPALRS</sequence>
<evidence type="ECO:0000256" key="1">
    <source>
        <dbReference type="SAM" id="Phobius"/>
    </source>
</evidence>
<accession>A0A3B7M2I1</accession>
<organism evidence="2 3">
    <name type="scientific">Acinetobacter chinensis</name>
    <dbReference type="NCBI Taxonomy" id="2004650"/>
    <lineage>
        <taxon>Bacteria</taxon>
        <taxon>Pseudomonadati</taxon>
        <taxon>Pseudomonadota</taxon>
        <taxon>Gammaproteobacteria</taxon>
        <taxon>Moraxellales</taxon>
        <taxon>Moraxellaceae</taxon>
        <taxon>Acinetobacter</taxon>
    </lineage>
</organism>
<keyword evidence="1" id="KW-0812">Transmembrane</keyword>
<dbReference type="EMBL" id="CP032134">
    <property type="protein sequence ID" value="AXY58374.1"/>
    <property type="molecule type" value="Genomic_DNA"/>
</dbReference>
<dbReference type="PANTHER" id="PTHR39456">
    <property type="entry name" value="METAL-DEPENDENT HYDROLASE"/>
    <property type="match status" value="1"/>
</dbReference>
<dbReference type="RefSeq" id="WP_087513526.1">
    <property type="nucleotide sequence ID" value="NZ_CP032134.1"/>
</dbReference>
<proteinExistence type="predicted"/>
<keyword evidence="1" id="KW-1133">Transmembrane helix</keyword>
<dbReference type="GO" id="GO:0016787">
    <property type="term" value="F:hydrolase activity"/>
    <property type="evidence" value="ECO:0007669"/>
    <property type="project" value="UniProtKB-KW"/>
</dbReference>
<keyword evidence="1" id="KW-0472">Membrane</keyword>
<dbReference type="AlphaFoldDB" id="A0A3B7M2I1"/>
<gene>
    <name evidence="2" type="ORF">CDG60_05555</name>
</gene>
<dbReference type="Proteomes" id="UP000263753">
    <property type="component" value="Chromosome"/>
</dbReference>
<dbReference type="InterPro" id="IPR016516">
    <property type="entry name" value="UCP07580"/>
</dbReference>
<evidence type="ECO:0000313" key="3">
    <source>
        <dbReference type="Proteomes" id="UP000263753"/>
    </source>
</evidence>
<reference evidence="3" key="1">
    <citation type="submission" date="2018-09" db="EMBL/GenBank/DDBJ databases">
        <title>The complete genome of Acinetobacter sp. strain WCHAc010005.</title>
        <authorList>
            <person name="Hu Y."/>
            <person name="Long H."/>
            <person name="Feng Y."/>
            <person name="Zong Z."/>
        </authorList>
    </citation>
    <scope>NUCLEOTIDE SEQUENCE [LARGE SCALE GENOMIC DNA]</scope>
    <source>
        <strain evidence="3">WCHAc010005</strain>
    </source>
</reference>
<dbReference type="Pfam" id="PF10118">
    <property type="entry name" value="Metal_hydrol"/>
    <property type="match status" value="1"/>
</dbReference>
<keyword evidence="2" id="KW-0378">Hydrolase</keyword>